<dbReference type="InterPro" id="IPR036388">
    <property type="entry name" value="WH-like_DNA-bd_sf"/>
</dbReference>
<accession>A0A226D3I7</accession>
<dbReference type="STRING" id="158441.A0A226D3I7"/>
<dbReference type="GO" id="GO:0005634">
    <property type="term" value="C:nucleus"/>
    <property type="evidence" value="ECO:0007669"/>
    <property type="project" value="UniProtKB-SubCell"/>
</dbReference>
<evidence type="ECO:0000256" key="1">
    <source>
        <dbReference type="ARBA" id="ARBA00004123"/>
    </source>
</evidence>
<dbReference type="InterPro" id="IPR002492">
    <property type="entry name" value="Transposase_Tc1-like"/>
</dbReference>
<dbReference type="SUPFAM" id="SSF46689">
    <property type="entry name" value="Homeodomain-like"/>
    <property type="match status" value="1"/>
</dbReference>
<organism evidence="4 5">
    <name type="scientific">Folsomia candida</name>
    <name type="common">Springtail</name>
    <dbReference type="NCBI Taxonomy" id="158441"/>
    <lineage>
        <taxon>Eukaryota</taxon>
        <taxon>Metazoa</taxon>
        <taxon>Ecdysozoa</taxon>
        <taxon>Arthropoda</taxon>
        <taxon>Hexapoda</taxon>
        <taxon>Collembola</taxon>
        <taxon>Entomobryomorpha</taxon>
        <taxon>Isotomoidea</taxon>
        <taxon>Isotomidae</taxon>
        <taxon>Proisotominae</taxon>
        <taxon>Folsomia</taxon>
    </lineage>
</organism>
<dbReference type="GO" id="GO:0003677">
    <property type="term" value="F:DNA binding"/>
    <property type="evidence" value="ECO:0007669"/>
    <property type="project" value="InterPro"/>
</dbReference>
<dbReference type="OMA" id="WHDIRKE"/>
<reference evidence="4 5" key="1">
    <citation type="submission" date="2015-12" db="EMBL/GenBank/DDBJ databases">
        <title>The genome of Folsomia candida.</title>
        <authorList>
            <person name="Faddeeva A."/>
            <person name="Derks M.F."/>
            <person name="Anvar Y."/>
            <person name="Smit S."/>
            <person name="Van Straalen N."/>
            <person name="Roelofs D."/>
        </authorList>
    </citation>
    <scope>NUCLEOTIDE SEQUENCE [LARGE SCALE GENOMIC DNA]</scope>
    <source>
        <strain evidence="4 5">VU population</strain>
        <tissue evidence="4">Whole body</tissue>
    </source>
</reference>
<dbReference type="PANTHER" id="PTHR23022">
    <property type="entry name" value="TRANSPOSABLE ELEMENT-RELATED"/>
    <property type="match status" value="1"/>
</dbReference>
<name>A0A226D3I7_FOLCA</name>
<dbReference type="Gene3D" id="1.10.10.60">
    <property type="entry name" value="Homeodomain-like"/>
    <property type="match status" value="1"/>
</dbReference>
<dbReference type="Gene3D" id="3.30.420.10">
    <property type="entry name" value="Ribonuclease H-like superfamily/Ribonuclease H"/>
    <property type="match status" value="1"/>
</dbReference>
<evidence type="ECO:0000259" key="2">
    <source>
        <dbReference type="Pfam" id="PF01498"/>
    </source>
</evidence>
<sequence length="331" mass="37844">MEKNKRLSPFEQGEISALNQSGCKISEIVRQIGRDYGTVKNYIDLGENYGKKNPGGRPPKLTPRDKRRILNEASNQIVSCAQIASRLQLPVSRSTIGRVLNNSPHIEYEKMKGKPPLTSTHKANRLEWARKHMTWSKEWDSIVFSDEKKWNLDGPDGFHSYWHDIRKEKIVFSKRQSGGGSVMIWAAFGSKGRSNVAFIKGTMDSTGYTKMLQEHLLKFGAKMGGRKWIFQQDNASIHSSRFTKDYFLQKKIRVLDWPSKSPDLNPIENFWGILVREVYKNGKQYDNVNQLKTAISTAWVKVEKATLQKLVDSMPNRIFQVISEAGGSTKY</sequence>
<dbReference type="Pfam" id="PF13358">
    <property type="entry name" value="DDE_3"/>
    <property type="match status" value="1"/>
</dbReference>
<dbReference type="EMBL" id="LNIX01000039">
    <property type="protein sequence ID" value="OXA39388.1"/>
    <property type="molecule type" value="Genomic_DNA"/>
</dbReference>
<dbReference type="GO" id="GO:0006313">
    <property type="term" value="P:DNA transposition"/>
    <property type="evidence" value="ECO:0007669"/>
    <property type="project" value="InterPro"/>
</dbReference>
<comment type="subcellular location">
    <subcellularLocation>
        <location evidence="1">Nucleus</location>
    </subcellularLocation>
</comment>
<dbReference type="GO" id="GO:0015074">
    <property type="term" value="P:DNA integration"/>
    <property type="evidence" value="ECO:0007669"/>
    <property type="project" value="InterPro"/>
</dbReference>
<comment type="caution">
    <text evidence="4">The sequence shown here is derived from an EMBL/GenBank/DDBJ whole genome shotgun (WGS) entry which is preliminary data.</text>
</comment>
<feature type="domain" description="Transposase Tc1-like" evidence="2">
    <location>
        <begin position="67"/>
        <end position="133"/>
    </location>
</feature>
<evidence type="ECO:0000313" key="5">
    <source>
        <dbReference type="Proteomes" id="UP000198287"/>
    </source>
</evidence>
<feature type="domain" description="Tc1-like transposase DDE" evidence="3">
    <location>
        <begin position="142"/>
        <end position="292"/>
    </location>
</feature>
<dbReference type="AlphaFoldDB" id="A0A226D3I7"/>
<dbReference type="InterPro" id="IPR052338">
    <property type="entry name" value="Transposase_5"/>
</dbReference>
<evidence type="ECO:0000259" key="3">
    <source>
        <dbReference type="Pfam" id="PF13358"/>
    </source>
</evidence>
<dbReference type="InterPro" id="IPR038717">
    <property type="entry name" value="Tc1-like_DDE_dom"/>
</dbReference>
<proteinExistence type="predicted"/>
<dbReference type="PANTHER" id="PTHR23022:SF129">
    <property type="entry name" value="TRANSPOSABLE ELEMENT TC3 TRANSPOSASE"/>
    <property type="match status" value="1"/>
</dbReference>
<protein>
    <submittedName>
        <fullName evidence="4">Transposable element Tc3 transposase</fullName>
    </submittedName>
</protein>
<dbReference type="InterPro" id="IPR036397">
    <property type="entry name" value="RNaseH_sf"/>
</dbReference>
<dbReference type="Pfam" id="PF01498">
    <property type="entry name" value="HTH_Tnp_Tc3_2"/>
    <property type="match status" value="1"/>
</dbReference>
<gene>
    <name evidence="4" type="ORF">Fcan01_25872</name>
</gene>
<keyword evidence="5" id="KW-1185">Reference proteome</keyword>
<dbReference type="Proteomes" id="UP000198287">
    <property type="component" value="Unassembled WGS sequence"/>
</dbReference>
<dbReference type="Gene3D" id="1.10.10.10">
    <property type="entry name" value="Winged helix-like DNA-binding domain superfamily/Winged helix DNA-binding domain"/>
    <property type="match status" value="1"/>
</dbReference>
<evidence type="ECO:0000313" key="4">
    <source>
        <dbReference type="EMBL" id="OXA39388.1"/>
    </source>
</evidence>
<dbReference type="InterPro" id="IPR009057">
    <property type="entry name" value="Homeodomain-like_sf"/>
</dbReference>